<dbReference type="EMBL" id="JAIWYP010000001">
    <property type="protein sequence ID" value="KAH3885468.1"/>
    <property type="molecule type" value="Genomic_DNA"/>
</dbReference>
<protein>
    <submittedName>
        <fullName evidence="2">Uncharacterized protein</fullName>
    </submittedName>
</protein>
<accession>A0A9D4MX12</accession>
<keyword evidence="3" id="KW-1185">Reference proteome</keyword>
<dbReference type="AlphaFoldDB" id="A0A9D4MX12"/>
<evidence type="ECO:0000256" key="1">
    <source>
        <dbReference type="SAM" id="MobiDB-lite"/>
    </source>
</evidence>
<dbReference type="Proteomes" id="UP000828390">
    <property type="component" value="Unassembled WGS sequence"/>
</dbReference>
<organism evidence="2 3">
    <name type="scientific">Dreissena polymorpha</name>
    <name type="common">Zebra mussel</name>
    <name type="synonym">Mytilus polymorpha</name>
    <dbReference type="NCBI Taxonomy" id="45954"/>
    <lineage>
        <taxon>Eukaryota</taxon>
        <taxon>Metazoa</taxon>
        <taxon>Spiralia</taxon>
        <taxon>Lophotrochozoa</taxon>
        <taxon>Mollusca</taxon>
        <taxon>Bivalvia</taxon>
        <taxon>Autobranchia</taxon>
        <taxon>Heteroconchia</taxon>
        <taxon>Euheterodonta</taxon>
        <taxon>Imparidentia</taxon>
        <taxon>Neoheterodontei</taxon>
        <taxon>Myida</taxon>
        <taxon>Dreissenoidea</taxon>
        <taxon>Dreissenidae</taxon>
        <taxon>Dreissena</taxon>
    </lineage>
</organism>
<gene>
    <name evidence="2" type="ORF">DPMN_009462</name>
</gene>
<evidence type="ECO:0000313" key="2">
    <source>
        <dbReference type="EMBL" id="KAH3885468.1"/>
    </source>
</evidence>
<sequence length="94" mass="10632">MSLVRSEDPEDGIGTSQQTGTDTNVTSLTQQTTLILISTSLVRPSRRHLYYYLHHWIVPANDTGTDTNVTGTSQQTTLVLIPKSLTRPRRRYWS</sequence>
<evidence type="ECO:0000313" key="3">
    <source>
        <dbReference type="Proteomes" id="UP000828390"/>
    </source>
</evidence>
<reference evidence="2" key="1">
    <citation type="journal article" date="2019" name="bioRxiv">
        <title>The Genome of the Zebra Mussel, Dreissena polymorpha: A Resource for Invasive Species Research.</title>
        <authorList>
            <person name="McCartney M.A."/>
            <person name="Auch B."/>
            <person name="Kono T."/>
            <person name="Mallez S."/>
            <person name="Zhang Y."/>
            <person name="Obille A."/>
            <person name="Becker A."/>
            <person name="Abrahante J.E."/>
            <person name="Garbe J."/>
            <person name="Badalamenti J.P."/>
            <person name="Herman A."/>
            <person name="Mangelson H."/>
            <person name="Liachko I."/>
            <person name="Sullivan S."/>
            <person name="Sone E.D."/>
            <person name="Koren S."/>
            <person name="Silverstein K.A.T."/>
            <person name="Beckman K.B."/>
            <person name="Gohl D.M."/>
        </authorList>
    </citation>
    <scope>NUCLEOTIDE SEQUENCE</scope>
    <source>
        <strain evidence="2">Duluth1</strain>
        <tissue evidence="2">Whole animal</tissue>
    </source>
</reference>
<comment type="caution">
    <text evidence="2">The sequence shown here is derived from an EMBL/GenBank/DDBJ whole genome shotgun (WGS) entry which is preliminary data.</text>
</comment>
<feature type="region of interest" description="Disordered" evidence="1">
    <location>
        <begin position="1"/>
        <end position="25"/>
    </location>
</feature>
<proteinExistence type="predicted"/>
<reference evidence="2" key="2">
    <citation type="submission" date="2020-11" db="EMBL/GenBank/DDBJ databases">
        <authorList>
            <person name="McCartney M.A."/>
            <person name="Auch B."/>
            <person name="Kono T."/>
            <person name="Mallez S."/>
            <person name="Becker A."/>
            <person name="Gohl D.M."/>
            <person name="Silverstein K.A.T."/>
            <person name="Koren S."/>
            <person name="Bechman K.B."/>
            <person name="Herman A."/>
            <person name="Abrahante J.E."/>
            <person name="Garbe J."/>
        </authorList>
    </citation>
    <scope>NUCLEOTIDE SEQUENCE</scope>
    <source>
        <strain evidence="2">Duluth1</strain>
        <tissue evidence="2">Whole animal</tissue>
    </source>
</reference>
<feature type="compositionally biased region" description="Polar residues" evidence="1">
    <location>
        <begin position="14"/>
        <end position="25"/>
    </location>
</feature>
<name>A0A9D4MX12_DREPO</name>